<proteinExistence type="inferred from homology"/>
<comment type="caution">
    <text evidence="9">The sequence shown here is derived from an EMBL/GenBank/DDBJ whole genome shotgun (WGS) entry which is preliminary data.</text>
</comment>
<comment type="function">
    <text evidence="8">Nucleotidyltransferase involved in the post-translational modification of proteins. It can catalyze the addition of adenosine monophosphate (AMP) or uridine monophosphate (UMP) to a protein, resulting in modifications known as AMPylation and UMPylation.</text>
</comment>
<keyword evidence="7 8" id="KW-0460">Magnesium</keyword>
<feature type="binding site" evidence="8">
    <location>
        <position position="260"/>
    </location>
    <ligand>
        <name>Mg(2+)</name>
        <dbReference type="ChEBI" id="CHEBI:18420"/>
    </ligand>
</feature>
<dbReference type="PANTHER" id="PTHR32057:SF14">
    <property type="entry name" value="PROTEIN ADENYLYLTRANSFERASE SELO, MITOCHONDRIAL"/>
    <property type="match status" value="1"/>
</dbReference>
<reference evidence="9 10" key="1">
    <citation type="submission" date="2020-08" db="EMBL/GenBank/DDBJ databases">
        <title>Genomic Encyclopedia of Type Strains, Phase IV (KMG-IV): sequencing the most valuable type-strain genomes for metagenomic binning, comparative biology and taxonomic classification.</title>
        <authorList>
            <person name="Goeker M."/>
        </authorList>
    </citation>
    <scope>NUCLEOTIDE SEQUENCE [LARGE SCALE GENOMIC DNA]</scope>
    <source>
        <strain evidence="9 10">DSM 17454</strain>
    </source>
</reference>
<dbReference type="GO" id="GO:0030145">
    <property type="term" value="F:manganese ion binding"/>
    <property type="evidence" value="ECO:0007669"/>
    <property type="project" value="UniProtKB-UniRule"/>
</dbReference>
<comment type="cofactor">
    <cofactor evidence="8">
        <name>Mg(2+)</name>
        <dbReference type="ChEBI" id="CHEBI:18420"/>
    </cofactor>
    <cofactor evidence="8">
        <name>Mn(2+)</name>
        <dbReference type="ChEBI" id="CHEBI:29035"/>
    </cofactor>
</comment>
<evidence type="ECO:0000313" key="9">
    <source>
        <dbReference type="EMBL" id="MBB6469538.1"/>
    </source>
</evidence>
<dbReference type="GO" id="GO:0005524">
    <property type="term" value="F:ATP binding"/>
    <property type="evidence" value="ECO:0007669"/>
    <property type="project" value="UniProtKB-UniRule"/>
</dbReference>
<dbReference type="Pfam" id="PF02696">
    <property type="entry name" value="SelO"/>
    <property type="match status" value="1"/>
</dbReference>
<feature type="binding site" evidence="8">
    <location>
        <position position="124"/>
    </location>
    <ligand>
        <name>ATP</name>
        <dbReference type="ChEBI" id="CHEBI:30616"/>
    </ligand>
</feature>
<evidence type="ECO:0000256" key="8">
    <source>
        <dbReference type="HAMAP-Rule" id="MF_00692"/>
    </source>
</evidence>
<feature type="binding site" evidence="8">
    <location>
        <position position="90"/>
    </location>
    <ligand>
        <name>ATP</name>
        <dbReference type="ChEBI" id="CHEBI:30616"/>
    </ligand>
</feature>
<sequence length="492" mass="53915">MRSPRFQHTYAADLPERLYSSPEPSSVSTPRLLELNETLASELGLDIGWLRGPDGVDMLAGNRFPAGVRPIAQAYAGHQFGNFVPQLGDGRAVLVGELRDTGGQLRDVQLKGSGPTRFSRNGDGRAALGPMMREYIVSEAMHALAIPTTRTLSLVATGEHVYRETRLPGALIARVAKSHIRVGTFQYLAAREDVDGLRALADYAIARHYPHLAEAPGRYLGFLDAVVAAQAKLLAQWMLVGFIHGVLNTDNVAISGETIDYGPCAFIDAYHPATVFSSIDHQGRYAFANQPRITVWNLARLAEALLPIVASQAGADDEGFEQAKAAIGSFQARYEAAFHEGMRHKIGLFTGQPEDLGLAAELLDLMARNGADFTLTFRDLAHEVDGTGQVRNHFIDPTAFDSWAWRWRERLAREPEHAADRAARMLTVNPKYIARNHRVEAAIAAATDEGDFGPFHSLLTVLARPFDEQPEMEAYAQPPAHGERVLKTFCGT</sequence>
<name>A0A8E2BEX5_9HYPH</name>
<keyword evidence="3 8" id="KW-0548">Nucleotidyltransferase</keyword>
<keyword evidence="4 8" id="KW-0479">Metal-binding</keyword>
<accession>A0A8E2BEX5</accession>
<comment type="similarity">
    <text evidence="1 8">Belongs to the SELO family.</text>
</comment>
<evidence type="ECO:0000256" key="3">
    <source>
        <dbReference type="ARBA" id="ARBA00022695"/>
    </source>
</evidence>
<feature type="binding site" evidence="8">
    <location>
        <position position="91"/>
    </location>
    <ligand>
        <name>ATP</name>
        <dbReference type="ChEBI" id="CHEBI:30616"/>
    </ligand>
</feature>
<comment type="catalytic activity">
    <reaction evidence="8">
        <text>L-histidyl-[protein] + UTP = N(tele)-(5'-uridylyl)-L-histidyl-[protein] + diphosphate</text>
        <dbReference type="Rhea" id="RHEA:83891"/>
        <dbReference type="Rhea" id="RHEA-COMP:9745"/>
        <dbReference type="Rhea" id="RHEA-COMP:20239"/>
        <dbReference type="ChEBI" id="CHEBI:29979"/>
        <dbReference type="ChEBI" id="CHEBI:33019"/>
        <dbReference type="ChEBI" id="CHEBI:46398"/>
        <dbReference type="ChEBI" id="CHEBI:233474"/>
    </reaction>
</comment>
<feature type="binding site" evidence="8">
    <location>
        <position position="260"/>
    </location>
    <ligand>
        <name>ATP</name>
        <dbReference type="ChEBI" id="CHEBI:30616"/>
    </ligand>
</feature>
<organism evidence="9 10">
    <name type="scientific">Aminobacter carboxidus</name>
    <dbReference type="NCBI Taxonomy" id="376165"/>
    <lineage>
        <taxon>Bacteria</taxon>
        <taxon>Pseudomonadati</taxon>
        <taxon>Pseudomonadota</taxon>
        <taxon>Alphaproteobacteria</taxon>
        <taxon>Hyphomicrobiales</taxon>
        <taxon>Phyllobacteriaceae</taxon>
        <taxon>Aminobacter</taxon>
    </lineage>
</organism>
<keyword evidence="2 8" id="KW-0808">Transferase</keyword>
<evidence type="ECO:0000256" key="4">
    <source>
        <dbReference type="ARBA" id="ARBA00022723"/>
    </source>
</evidence>
<feature type="binding site" evidence="8">
    <location>
        <position position="174"/>
    </location>
    <ligand>
        <name>ATP</name>
        <dbReference type="ChEBI" id="CHEBI:30616"/>
    </ligand>
</feature>
<comment type="catalytic activity">
    <reaction evidence="8">
        <text>L-tyrosyl-[protein] + ATP = O-(5'-adenylyl)-L-tyrosyl-[protein] + diphosphate</text>
        <dbReference type="Rhea" id="RHEA:54288"/>
        <dbReference type="Rhea" id="RHEA-COMP:10136"/>
        <dbReference type="Rhea" id="RHEA-COMP:13846"/>
        <dbReference type="ChEBI" id="CHEBI:30616"/>
        <dbReference type="ChEBI" id="CHEBI:33019"/>
        <dbReference type="ChEBI" id="CHEBI:46858"/>
        <dbReference type="ChEBI" id="CHEBI:83624"/>
        <dbReference type="EC" id="2.7.7.108"/>
    </reaction>
</comment>
<dbReference type="RefSeq" id="WP_184773012.1">
    <property type="nucleotide sequence ID" value="NZ_JACHGI010000017.1"/>
</dbReference>
<dbReference type="EC" id="2.7.7.108" evidence="8"/>
<feature type="binding site" evidence="8">
    <location>
        <position position="251"/>
    </location>
    <ligand>
        <name>Mg(2+)</name>
        <dbReference type="ChEBI" id="CHEBI:18420"/>
    </ligand>
</feature>
<evidence type="ECO:0000313" key="10">
    <source>
        <dbReference type="Proteomes" id="UP000532373"/>
    </source>
</evidence>
<evidence type="ECO:0000256" key="1">
    <source>
        <dbReference type="ARBA" id="ARBA00009747"/>
    </source>
</evidence>
<dbReference type="GO" id="GO:0000287">
    <property type="term" value="F:magnesium ion binding"/>
    <property type="evidence" value="ECO:0007669"/>
    <property type="project" value="UniProtKB-UniRule"/>
</dbReference>
<comment type="catalytic activity">
    <reaction evidence="8">
        <text>L-seryl-[protein] + UTP = O-(5'-uridylyl)-L-seryl-[protein] + diphosphate</text>
        <dbReference type="Rhea" id="RHEA:64604"/>
        <dbReference type="Rhea" id="RHEA-COMP:9863"/>
        <dbReference type="Rhea" id="RHEA-COMP:16635"/>
        <dbReference type="ChEBI" id="CHEBI:29999"/>
        <dbReference type="ChEBI" id="CHEBI:33019"/>
        <dbReference type="ChEBI" id="CHEBI:46398"/>
        <dbReference type="ChEBI" id="CHEBI:156051"/>
    </reaction>
</comment>
<dbReference type="GO" id="GO:0070733">
    <property type="term" value="F:AMPylase activity"/>
    <property type="evidence" value="ECO:0007669"/>
    <property type="project" value="UniProtKB-EC"/>
</dbReference>
<feature type="binding site" evidence="8">
    <location>
        <position position="111"/>
    </location>
    <ligand>
        <name>ATP</name>
        <dbReference type="ChEBI" id="CHEBI:30616"/>
    </ligand>
</feature>
<dbReference type="EC" id="2.7.7.-" evidence="8"/>
<dbReference type="EMBL" id="JACHGI010000017">
    <property type="protein sequence ID" value="MBB6469538.1"/>
    <property type="molecule type" value="Genomic_DNA"/>
</dbReference>
<evidence type="ECO:0000256" key="2">
    <source>
        <dbReference type="ARBA" id="ARBA00022679"/>
    </source>
</evidence>
<dbReference type="PANTHER" id="PTHR32057">
    <property type="entry name" value="PROTEIN ADENYLYLTRANSFERASE SELO, MITOCHONDRIAL"/>
    <property type="match status" value="1"/>
</dbReference>
<comment type="catalytic activity">
    <reaction evidence="8">
        <text>L-seryl-[protein] + ATP = 3-O-(5'-adenylyl)-L-seryl-[protein] + diphosphate</text>
        <dbReference type="Rhea" id="RHEA:58120"/>
        <dbReference type="Rhea" id="RHEA-COMP:9863"/>
        <dbReference type="Rhea" id="RHEA-COMP:15073"/>
        <dbReference type="ChEBI" id="CHEBI:29999"/>
        <dbReference type="ChEBI" id="CHEBI:30616"/>
        <dbReference type="ChEBI" id="CHEBI:33019"/>
        <dbReference type="ChEBI" id="CHEBI:142516"/>
        <dbReference type="EC" id="2.7.7.108"/>
    </reaction>
</comment>
<feature type="binding site" evidence="8">
    <location>
        <position position="88"/>
    </location>
    <ligand>
        <name>ATP</name>
        <dbReference type="ChEBI" id="CHEBI:30616"/>
    </ligand>
</feature>
<protein>
    <recommendedName>
        <fullName evidence="8">Protein nucleotidyltransferase YdiU</fullName>
        <ecNumber evidence="8">2.7.7.-</ecNumber>
    </recommendedName>
    <alternativeName>
        <fullName evidence="8">Protein adenylyltransferase YdiU</fullName>
        <ecNumber evidence="8">2.7.7.108</ecNumber>
    </alternativeName>
    <alternativeName>
        <fullName evidence="8">Protein uridylyltransferase YdiU</fullName>
        <ecNumber evidence="8">2.7.7.-</ecNumber>
    </alternativeName>
</protein>
<evidence type="ECO:0000256" key="6">
    <source>
        <dbReference type="ARBA" id="ARBA00022840"/>
    </source>
</evidence>
<keyword evidence="8" id="KW-0464">Manganese</keyword>
<feature type="active site" description="Proton acceptor" evidence="8">
    <location>
        <position position="250"/>
    </location>
</feature>
<gene>
    <name evidence="8" type="primary">ydiU</name>
    <name evidence="8" type="synonym">selO</name>
    <name evidence="9" type="ORF">HNQ96_005428</name>
</gene>
<dbReference type="Proteomes" id="UP000532373">
    <property type="component" value="Unassembled WGS sequence"/>
</dbReference>
<evidence type="ECO:0000256" key="5">
    <source>
        <dbReference type="ARBA" id="ARBA00022741"/>
    </source>
</evidence>
<keyword evidence="5 8" id="KW-0547">Nucleotide-binding</keyword>
<feature type="binding site" evidence="8">
    <location>
        <position position="123"/>
    </location>
    <ligand>
        <name>ATP</name>
        <dbReference type="ChEBI" id="CHEBI:30616"/>
    </ligand>
</feature>
<dbReference type="NCBIfam" id="NF000658">
    <property type="entry name" value="PRK00029.1"/>
    <property type="match status" value="1"/>
</dbReference>
<comment type="catalytic activity">
    <reaction evidence="8">
        <text>L-threonyl-[protein] + ATP = 3-O-(5'-adenylyl)-L-threonyl-[protein] + diphosphate</text>
        <dbReference type="Rhea" id="RHEA:54292"/>
        <dbReference type="Rhea" id="RHEA-COMP:11060"/>
        <dbReference type="Rhea" id="RHEA-COMP:13847"/>
        <dbReference type="ChEBI" id="CHEBI:30013"/>
        <dbReference type="ChEBI" id="CHEBI:30616"/>
        <dbReference type="ChEBI" id="CHEBI:33019"/>
        <dbReference type="ChEBI" id="CHEBI:138113"/>
        <dbReference type="EC" id="2.7.7.108"/>
    </reaction>
</comment>
<dbReference type="InterPro" id="IPR003846">
    <property type="entry name" value="SelO"/>
</dbReference>
<comment type="catalytic activity">
    <reaction evidence="8">
        <text>L-tyrosyl-[protein] + UTP = O-(5'-uridylyl)-L-tyrosyl-[protein] + diphosphate</text>
        <dbReference type="Rhea" id="RHEA:83887"/>
        <dbReference type="Rhea" id="RHEA-COMP:10136"/>
        <dbReference type="Rhea" id="RHEA-COMP:20238"/>
        <dbReference type="ChEBI" id="CHEBI:33019"/>
        <dbReference type="ChEBI" id="CHEBI:46398"/>
        <dbReference type="ChEBI" id="CHEBI:46858"/>
        <dbReference type="ChEBI" id="CHEBI:90602"/>
    </reaction>
</comment>
<evidence type="ECO:0000256" key="7">
    <source>
        <dbReference type="ARBA" id="ARBA00022842"/>
    </source>
</evidence>
<feature type="binding site" evidence="8">
    <location>
        <position position="181"/>
    </location>
    <ligand>
        <name>ATP</name>
        <dbReference type="ChEBI" id="CHEBI:30616"/>
    </ligand>
</feature>
<keyword evidence="6 8" id="KW-0067">ATP-binding</keyword>
<dbReference type="HAMAP" id="MF_00692">
    <property type="entry name" value="SelO"/>
    <property type="match status" value="1"/>
</dbReference>
<dbReference type="AlphaFoldDB" id="A0A8E2BEX5"/>